<dbReference type="SUPFAM" id="SSF54593">
    <property type="entry name" value="Glyoxalase/Bleomycin resistance protein/Dihydroxybiphenyl dioxygenase"/>
    <property type="match status" value="1"/>
</dbReference>
<dbReference type="PANTHER" id="PTHR36503">
    <property type="entry name" value="BLR2520 PROTEIN"/>
    <property type="match status" value="1"/>
</dbReference>
<proteinExistence type="predicted"/>
<dbReference type="InterPro" id="IPR037523">
    <property type="entry name" value="VOC_core"/>
</dbReference>
<gene>
    <name evidence="2" type="ORF">EYW49_06020</name>
</gene>
<evidence type="ECO:0000313" key="2">
    <source>
        <dbReference type="EMBL" id="TBW39812.1"/>
    </source>
</evidence>
<dbReference type="RefSeq" id="WP_131307222.1">
    <property type="nucleotide sequence ID" value="NZ_SJFN01000006.1"/>
</dbReference>
<dbReference type="InterPro" id="IPR053863">
    <property type="entry name" value="Glyoxy/Ble-like_N"/>
</dbReference>
<evidence type="ECO:0000313" key="3">
    <source>
        <dbReference type="Proteomes" id="UP000292781"/>
    </source>
</evidence>
<feature type="domain" description="VOC" evidence="1">
    <location>
        <begin position="3"/>
        <end position="127"/>
    </location>
</feature>
<reference evidence="2 3" key="1">
    <citation type="submission" date="2019-02" db="EMBL/GenBank/DDBJ databases">
        <title>Siculibacillus lacustris gen. nov., sp. nov., a new rosette-forming bacterium isolated from a freshwater crater lake (Lake St. Ana, Romania).</title>
        <authorList>
            <person name="Felfoldi T."/>
            <person name="Marton Z."/>
            <person name="Szabo A."/>
            <person name="Mentes A."/>
            <person name="Boka K."/>
            <person name="Marialigeti K."/>
            <person name="Mathe I."/>
            <person name="Koncz M."/>
            <person name="Schumann P."/>
            <person name="Toth E."/>
        </authorList>
    </citation>
    <scope>NUCLEOTIDE SEQUENCE [LARGE SCALE GENOMIC DNA]</scope>
    <source>
        <strain evidence="2 3">SA-279</strain>
    </source>
</reference>
<comment type="caution">
    <text evidence="2">The sequence shown here is derived from an EMBL/GenBank/DDBJ whole genome shotgun (WGS) entry which is preliminary data.</text>
</comment>
<dbReference type="PANTHER" id="PTHR36503:SF2">
    <property type="entry name" value="BLR2408 PROTEIN"/>
    <property type="match status" value="1"/>
</dbReference>
<accession>A0A4Q9VUF9</accession>
<dbReference type="Gene3D" id="3.10.180.10">
    <property type="entry name" value="2,3-Dihydroxybiphenyl 1,2-Dioxygenase, domain 1"/>
    <property type="match status" value="1"/>
</dbReference>
<protein>
    <submittedName>
        <fullName evidence="2">Glyoxalase</fullName>
    </submittedName>
</protein>
<dbReference type="Proteomes" id="UP000292781">
    <property type="component" value="Unassembled WGS sequence"/>
</dbReference>
<organism evidence="2 3">
    <name type="scientific">Siculibacillus lacustris</name>
    <dbReference type="NCBI Taxonomy" id="1549641"/>
    <lineage>
        <taxon>Bacteria</taxon>
        <taxon>Pseudomonadati</taxon>
        <taxon>Pseudomonadota</taxon>
        <taxon>Alphaproteobacteria</taxon>
        <taxon>Hyphomicrobiales</taxon>
        <taxon>Ancalomicrobiaceae</taxon>
        <taxon>Siculibacillus</taxon>
    </lineage>
</organism>
<sequence>MTQMIFVNLPVRDLAAAKAFFEQLGYRIDPRFTDDKAACVVISDAIYAMLLTEPFFAQFLTKPQVDGRQATEVLLCLSAPSREEVDRLVAAAVAAGGREPRPAMDHGFMYGRTFEDLDGHVWEIMWMDPTFAAQGIDDPRHQENPPQP</sequence>
<keyword evidence="3" id="KW-1185">Reference proteome</keyword>
<dbReference type="EMBL" id="SJFN01000006">
    <property type="protein sequence ID" value="TBW39812.1"/>
    <property type="molecule type" value="Genomic_DNA"/>
</dbReference>
<evidence type="ECO:0000259" key="1">
    <source>
        <dbReference type="PROSITE" id="PS51819"/>
    </source>
</evidence>
<dbReference type="Pfam" id="PF22677">
    <property type="entry name" value="Ble-like_N"/>
    <property type="match status" value="1"/>
</dbReference>
<dbReference type="AlphaFoldDB" id="A0A4Q9VUF9"/>
<name>A0A4Q9VUF9_9HYPH</name>
<dbReference type="OrthoDB" id="9798430at2"/>
<dbReference type="PROSITE" id="PS51819">
    <property type="entry name" value="VOC"/>
    <property type="match status" value="1"/>
</dbReference>
<dbReference type="InterPro" id="IPR029068">
    <property type="entry name" value="Glyas_Bleomycin-R_OHBP_Dase"/>
</dbReference>